<evidence type="ECO:0000256" key="13">
    <source>
        <dbReference type="ARBA" id="ARBA00023180"/>
    </source>
</evidence>
<dbReference type="OrthoDB" id="1470350at2759"/>
<dbReference type="AlphaFoldDB" id="A0A9W8ZYR9"/>
<gene>
    <name evidence="16" type="ORF">J3R30DRAFT_3537517</name>
</gene>
<evidence type="ECO:0000256" key="3">
    <source>
        <dbReference type="ARBA" id="ARBA00005179"/>
    </source>
</evidence>
<organism evidence="16 17">
    <name type="scientific">Lentinula aciculospora</name>
    <dbReference type="NCBI Taxonomy" id="153920"/>
    <lineage>
        <taxon>Eukaryota</taxon>
        <taxon>Fungi</taxon>
        <taxon>Dikarya</taxon>
        <taxon>Basidiomycota</taxon>
        <taxon>Agaricomycotina</taxon>
        <taxon>Agaricomycetes</taxon>
        <taxon>Agaricomycetidae</taxon>
        <taxon>Agaricales</taxon>
        <taxon>Marasmiineae</taxon>
        <taxon>Omphalotaceae</taxon>
        <taxon>Lentinula</taxon>
    </lineage>
</organism>
<dbReference type="SUPFAM" id="SSF48264">
    <property type="entry name" value="Cytochrome P450"/>
    <property type="match status" value="1"/>
</dbReference>
<dbReference type="GO" id="GO:0016020">
    <property type="term" value="C:membrane"/>
    <property type="evidence" value="ECO:0007669"/>
    <property type="project" value="UniProtKB-SubCell"/>
</dbReference>
<evidence type="ECO:0000256" key="11">
    <source>
        <dbReference type="ARBA" id="ARBA00023033"/>
    </source>
</evidence>
<evidence type="ECO:0000256" key="10">
    <source>
        <dbReference type="ARBA" id="ARBA00023004"/>
    </source>
</evidence>
<evidence type="ECO:0000256" key="1">
    <source>
        <dbReference type="ARBA" id="ARBA00001971"/>
    </source>
</evidence>
<evidence type="ECO:0000256" key="9">
    <source>
        <dbReference type="ARBA" id="ARBA00023002"/>
    </source>
</evidence>
<comment type="subcellular location">
    <subcellularLocation>
        <location evidence="2">Membrane</location>
        <topology evidence="2">Single-pass membrane protein</topology>
    </subcellularLocation>
</comment>
<dbReference type="InterPro" id="IPR036396">
    <property type="entry name" value="Cyt_P450_sf"/>
</dbReference>
<keyword evidence="17" id="KW-1185">Reference proteome</keyword>
<dbReference type="GO" id="GO:0004497">
    <property type="term" value="F:monooxygenase activity"/>
    <property type="evidence" value="ECO:0007669"/>
    <property type="project" value="UniProtKB-KW"/>
</dbReference>
<sequence length="505" mass="57649">MLRLLRVSVYLWMFNTLWLAIGVLAILRVFRMLHLRTKLPPGPLGLPIIGNLLQISISRPWLVFDKWAKQYGPIFYLNIAGQNVVVLGTQEAAADLLDRRAAIYSDRPDLIVLNMLSGGMLWAFVQPDALWKRQRRAAYEALSPHTAKEYFIYQETESVIMLSQLLADPENFMNHFERASTSLMLSIVYGWPSIQSDHPIIPHIDQFNREIFAAAAPASFLVDLKCFSWMKYLPRWMCAWRRNAENAFNRDSVMLEMLFAGAQKQMDTGDETASVAGNLLRGTQMKSAFEAARNSATLFAAGADTTSDQLSWFIQAIVLYPEAQRLAQEELDRIVGPYRLPTFDDYGHLPYIRACVKEVMRWRGVGPMGLPHRLREDDYYKGYFLPKDTVCYVNVWSLHHDKQVYGDDAEHFNPGRYLDANGNLVSSVADTKDVGHFTYGFGKRICVGRHVANNTLFIQIAFILWAFNITPELDENGKPNLPDSSQFDRFHSVATSLRAAQTFRR</sequence>
<evidence type="ECO:0000256" key="4">
    <source>
        <dbReference type="ARBA" id="ARBA00010617"/>
    </source>
</evidence>
<dbReference type="PANTHER" id="PTHR46300:SF2">
    <property type="entry name" value="CYTOCHROME P450 MONOOXYGENASE ALNH-RELATED"/>
    <property type="match status" value="1"/>
</dbReference>
<evidence type="ECO:0000256" key="12">
    <source>
        <dbReference type="ARBA" id="ARBA00023136"/>
    </source>
</evidence>
<keyword evidence="6 15" id="KW-0812">Transmembrane</keyword>
<keyword evidence="13" id="KW-0325">Glycoprotein</keyword>
<feature type="binding site" description="axial binding residue" evidence="14">
    <location>
        <position position="446"/>
    </location>
    <ligand>
        <name>heme</name>
        <dbReference type="ChEBI" id="CHEBI:30413"/>
    </ligand>
    <ligandPart>
        <name>Fe</name>
        <dbReference type="ChEBI" id="CHEBI:18248"/>
    </ligandPart>
</feature>
<keyword evidence="11" id="KW-0503">Monooxygenase</keyword>
<protein>
    <submittedName>
        <fullName evidence="16">Cytochrome P450</fullName>
    </submittedName>
</protein>
<dbReference type="EMBL" id="JAOTPV010000026">
    <property type="protein sequence ID" value="KAJ4470435.1"/>
    <property type="molecule type" value="Genomic_DNA"/>
</dbReference>
<dbReference type="PRINTS" id="PR00463">
    <property type="entry name" value="EP450I"/>
</dbReference>
<keyword evidence="7 14" id="KW-0479">Metal-binding</keyword>
<comment type="similarity">
    <text evidence="4">Belongs to the cytochrome P450 family.</text>
</comment>
<dbReference type="PANTHER" id="PTHR46300">
    <property type="entry name" value="P450, PUTATIVE (EUROFUNG)-RELATED-RELATED"/>
    <property type="match status" value="1"/>
</dbReference>
<evidence type="ECO:0000256" key="2">
    <source>
        <dbReference type="ARBA" id="ARBA00004167"/>
    </source>
</evidence>
<evidence type="ECO:0000256" key="8">
    <source>
        <dbReference type="ARBA" id="ARBA00022989"/>
    </source>
</evidence>
<proteinExistence type="inferred from homology"/>
<dbReference type="GO" id="GO:0020037">
    <property type="term" value="F:heme binding"/>
    <property type="evidence" value="ECO:0007669"/>
    <property type="project" value="InterPro"/>
</dbReference>
<dbReference type="InterPro" id="IPR002401">
    <property type="entry name" value="Cyt_P450_E_grp-I"/>
</dbReference>
<dbReference type="GO" id="GO:0005506">
    <property type="term" value="F:iron ion binding"/>
    <property type="evidence" value="ECO:0007669"/>
    <property type="project" value="InterPro"/>
</dbReference>
<evidence type="ECO:0000313" key="16">
    <source>
        <dbReference type="EMBL" id="KAJ4470435.1"/>
    </source>
</evidence>
<keyword evidence="8 15" id="KW-1133">Transmembrane helix</keyword>
<dbReference type="InterPro" id="IPR050364">
    <property type="entry name" value="Cytochrome_P450_fung"/>
</dbReference>
<keyword evidence="5 14" id="KW-0349">Heme</keyword>
<keyword evidence="9" id="KW-0560">Oxidoreductase</keyword>
<name>A0A9W8ZYR9_9AGAR</name>
<evidence type="ECO:0000256" key="5">
    <source>
        <dbReference type="ARBA" id="ARBA00022617"/>
    </source>
</evidence>
<dbReference type="Gene3D" id="1.10.630.10">
    <property type="entry name" value="Cytochrome P450"/>
    <property type="match status" value="1"/>
</dbReference>
<comment type="pathway">
    <text evidence="3">Secondary metabolite biosynthesis.</text>
</comment>
<accession>A0A9W8ZYR9</accession>
<comment type="caution">
    <text evidence="16">The sequence shown here is derived from an EMBL/GenBank/DDBJ whole genome shotgun (WGS) entry which is preliminary data.</text>
</comment>
<dbReference type="PRINTS" id="PR00385">
    <property type="entry name" value="P450"/>
</dbReference>
<keyword evidence="12 15" id="KW-0472">Membrane</keyword>
<reference evidence="16" key="1">
    <citation type="submission" date="2022-08" db="EMBL/GenBank/DDBJ databases">
        <title>A Global Phylogenomic Analysis of the Shiitake Genus Lentinula.</title>
        <authorList>
            <consortium name="DOE Joint Genome Institute"/>
            <person name="Sierra-Patev S."/>
            <person name="Min B."/>
            <person name="Naranjo-Ortiz M."/>
            <person name="Looney B."/>
            <person name="Konkel Z."/>
            <person name="Slot J.C."/>
            <person name="Sakamoto Y."/>
            <person name="Steenwyk J.L."/>
            <person name="Rokas A."/>
            <person name="Carro J."/>
            <person name="Camarero S."/>
            <person name="Ferreira P."/>
            <person name="Molpeceres G."/>
            <person name="Ruiz-Duenas F.J."/>
            <person name="Serrano A."/>
            <person name="Henrissat B."/>
            <person name="Drula E."/>
            <person name="Hughes K.W."/>
            <person name="Mata J.L."/>
            <person name="Ishikawa N.K."/>
            <person name="Vargas-Isla R."/>
            <person name="Ushijima S."/>
            <person name="Smith C.A."/>
            <person name="Ahrendt S."/>
            <person name="Andreopoulos W."/>
            <person name="He G."/>
            <person name="Labutti K."/>
            <person name="Lipzen A."/>
            <person name="Ng V."/>
            <person name="Riley R."/>
            <person name="Sandor L."/>
            <person name="Barry K."/>
            <person name="Martinez A.T."/>
            <person name="Xiao Y."/>
            <person name="Gibbons J.G."/>
            <person name="Terashima K."/>
            <person name="Grigoriev I.V."/>
            <person name="Hibbett D.S."/>
        </authorList>
    </citation>
    <scope>NUCLEOTIDE SEQUENCE</scope>
    <source>
        <strain evidence="16">JLM2183</strain>
    </source>
</reference>
<evidence type="ECO:0000256" key="7">
    <source>
        <dbReference type="ARBA" id="ARBA00022723"/>
    </source>
</evidence>
<dbReference type="CDD" id="cd11065">
    <property type="entry name" value="CYP64-like"/>
    <property type="match status" value="1"/>
</dbReference>
<keyword evidence="10 14" id="KW-0408">Iron</keyword>
<dbReference type="Pfam" id="PF00067">
    <property type="entry name" value="p450"/>
    <property type="match status" value="1"/>
</dbReference>
<feature type="transmembrane region" description="Helical" evidence="15">
    <location>
        <begin position="12"/>
        <end position="30"/>
    </location>
</feature>
<dbReference type="GO" id="GO:0016705">
    <property type="term" value="F:oxidoreductase activity, acting on paired donors, with incorporation or reduction of molecular oxygen"/>
    <property type="evidence" value="ECO:0007669"/>
    <property type="project" value="InterPro"/>
</dbReference>
<evidence type="ECO:0000256" key="14">
    <source>
        <dbReference type="PIRSR" id="PIRSR602401-1"/>
    </source>
</evidence>
<evidence type="ECO:0000313" key="17">
    <source>
        <dbReference type="Proteomes" id="UP001150266"/>
    </source>
</evidence>
<comment type="cofactor">
    <cofactor evidence="1 14">
        <name>heme</name>
        <dbReference type="ChEBI" id="CHEBI:30413"/>
    </cofactor>
</comment>
<dbReference type="Proteomes" id="UP001150266">
    <property type="component" value="Unassembled WGS sequence"/>
</dbReference>
<evidence type="ECO:0000256" key="6">
    <source>
        <dbReference type="ARBA" id="ARBA00022692"/>
    </source>
</evidence>
<dbReference type="InterPro" id="IPR001128">
    <property type="entry name" value="Cyt_P450"/>
</dbReference>
<evidence type="ECO:0000256" key="15">
    <source>
        <dbReference type="SAM" id="Phobius"/>
    </source>
</evidence>